<proteinExistence type="predicted"/>
<dbReference type="Proteomes" id="UP000245206">
    <property type="component" value="Unassembled WGS sequence"/>
</dbReference>
<dbReference type="SMART" id="SM00287">
    <property type="entry name" value="SH3b"/>
    <property type="match status" value="1"/>
</dbReference>
<protein>
    <recommendedName>
        <fullName evidence="1">SH3b domain-containing protein</fullName>
    </recommendedName>
</protein>
<comment type="caution">
    <text evidence="2">The sequence shown here is derived from an EMBL/GenBank/DDBJ whole genome shotgun (WGS) entry which is preliminary data.</text>
</comment>
<gene>
    <name evidence="2" type="ORF">LPTSP2_39010</name>
</gene>
<keyword evidence="3" id="KW-1185">Reference proteome</keyword>
<dbReference type="EMBL" id="BFAZ01000016">
    <property type="protein sequence ID" value="GBF44598.1"/>
    <property type="molecule type" value="Genomic_DNA"/>
</dbReference>
<accession>A0A2P2DIY5</accession>
<feature type="domain" description="SH3b" evidence="1">
    <location>
        <begin position="29"/>
        <end position="104"/>
    </location>
</feature>
<evidence type="ECO:0000259" key="1">
    <source>
        <dbReference type="PROSITE" id="PS51781"/>
    </source>
</evidence>
<name>A0A2P2DIY5_9LEPT</name>
<dbReference type="Pfam" id="PF08239">
    <property type="entry name" value="SH3_3"/>
    <property type="match status" value="1"/>
</dbReference>
<organism evidence="2 3">
    <name type="scientific">Leptospira ellinghausenii</name>
    <dbReference type="NCBI Taxonomy" id="1917822"/>
    <lineage>
        <taxon>Bacteria</taxon>
        <taxon>Pseudomonadati</taxon>
        <taxon>Spirochaetota</taxon>
        <taxon>Spirochaetia</taxon>
        <taxon>Leptospirales</taxon>
        <taxon>Leptospiraceae</taxon>
        <taxon>Leptospira</taxon>
    </lineage>
</organism>
<dbReference type="OrthoDB" id="330714at2"/>
<dbReference type="RefSeq" id="WP_108961567.1">
    <property type="nucleotide sequence ID" value="NZ_BFAZ01000016.1"/>
</dbReference>
<sequence length="306" mass="36338">MKNHYWIIILISIFFNIVCKENVEQKVDKESEHFYNIAKPNLNIRSEPNEISQKIGSIEFGKIVTVISKEKIPAKINNINGHWVKIQYKGSTGWVFDSFLSKELHSFYLVDKIIKTEKAPSNSYSYILKSTDDFEEKCNEEFDSKFCFFIISDDKNYNSQVFEKIYPLYWDKNDNLIGIRKYDDNDNTHIDYFRFNKSNKFKPEELLSYSYIKNNDSSLQLPEEYIDYSFKYLEKVCKDSNCFYFIKPTNSTEVILEYIKAGIKHTILKIENDSDFKLETSPENATFYSSNKKFEIDFINYKIKEL</sequence>
<dbReference type="InterPro" id="IPR003646">
    <property type="entry name" value="SH3-like_bac-type"/>
</dbReference>
<dbReference type="AlphaFoldDB" id="A0A2P2DIY5"/>
<reference evidence="3" key="1">
    <citation type="journal article" date="2019" name="Microbiol. Immunol.">
        <title>Molecular and phenotypic characterization of Leptospira johnsonii sp. nov., Leptospira ellinghausenii sp. nov. and Leptospira ryugenii sp. nov. isolated from soil and water in Japan.</title>
        <authorList>
            <person name="Masuzawa T."/>
            <person name="Saito M."/>
            <person name="Nakao R."/>
            <person name="Nikaido Y."/>
            <person name="Matsumoto M."/>
            <person name="Ogawa M."/>
            <person name="Yokoyama M."/>
            <person name="Hidaka Y."/>
            <person name="Tomita J."/>
            <person name="Sakakibara K."/>
            <person name="Suzuki K."/>
            <person name="Yasuda S."/>
            <person name="Sato H."/>
            <person name="Yamaguchi M."/>
            <person name="Yoshida S.I."/>
            <person name="Koizumi N."/>
            <person name="Kawamura Y."/>
        </authorList>
    </citation>
    <scope>NUCLEOTIDE SEQUENCE [LARGE SCALE GENOMIC DNA]</scope>
    <source>
        <strain evidence="3">E18</strain>
    </source>
</reference>
<evidence type="ECO:0000313" key="2">
    <source>
        <dbReference type="EMBL" id="GBF44598.1"/>
    </source>
</evidence>
<evidence type="ECO:0000313" key="3">
    <source>
        <dbReference type="Proteomes" id="UP000245206"/>
    </source>
</evidence>
<dbReference type="Gene3D" id="2.30.30.40">
    <property type="entry name" value="SH3 Domains"/>
    <property type="match status" value="1"/>
</dbReference>
<dbReference type="PROSITE" id="PS51781">
    <property type="entry name" value="SH3B"/>
    <property type="match status" value="1"/>
</dbReference>